<proteinExistence type="predicted"/>
<dbReference type="AlphaFoldDB" id="A0A6G0T7B3"/>
<comment type="caution">
    <text evidence="1">The sequence shown here is derived from an EMBL/GenBank/DDBJ whole genome shotgun (WGS) entry which is preliminary data.</text>
</comment>
<organism evidence="1 2">
    <name type="scientific">Aphis glycines</name>
    <name type="common">Soybean aphid</name>
    <dbReference type="NCBI Taxonomy" id="307491"/>
    <lineage>
        <taxon>Eukaryota</taxon>
        <taxon>Metazoa</taxon>
        <taxon>Ecdysozoa</taxon>
        <taxon>Arthropoda</taxon>
        <taxon>Hexapoda</taxon>
        <taxon>Insecta</taxon>
        <taxon>Pterygota</taxon>
        <taxon>Neoptera</taxon>
        <taxon>Paraneoptera</taxon>
        <taxon>Hemiptera</taxon>
        <taxon>Sternorrhyncha</taxon>
        <taxon>Aphidomorpha</taxon>
        <taxon>Aphidoidea</taxon>
        <taxon>Aphididae</taxon>
        <taxon>Aphidini</taxon>
        <taxon>Aphis</taxon>
        <taxon>Aphis</taxon>
    </lineage>
</organism>
<reference evidence="1 2" key="1">
    <citation type="submission" date="2019-08" db="EMBL/GenBank/DDBJ databases">
        <title>The genome of the soybean aphid Biotype 1, its phylome, world population structure and adaptation to the North American continent.</title>
        <authorList>
            <person name="Giordano R."/>
            <person name="Donthu R.K."/>
            <person name="Hernandez A.G."/>
            <person name="Wright C.L."/>
            <person name="Zimin A.V."/>
        </authorList>
    </citation>
    <scope>NUCLEOTIDE SEQUENCE [LARGE SCALE GENOMIC DNA]</scope>
    <source>
        <tissue evidence="1">Whole aphids</tissue>
    </source>
</reference>
<accession>A0A6G0T7B3</accession>
<dbReference type="OrthoDB" id="10617711at2759"/>
<gene>
    <name evidence="1" type="ORF">AGLY_013816</name>
</gene>
<name>A0A6G0T7B3_APHGL</name>
<protein>
    <submittedName>
        <fullName evidence="1">Uncharacterized protein</fullName>
    </submittedName>
</protein>
<evidence type="ECO:0000313" key="2">
    <source>
        <dbReference type="Proteomes" id="UP000475862"/>
    </source>
</evidence>
<keyword evidence="2" id="KW-1185">Reference proteome</keyword>
<evidence type="ECO:0000313" key="1">
    <source>
        <dbReference type="EMBL" id="KAE9526185.1"/>
    </source>
</evidence>
<sequence length="205" mass="23885">MKMINCQQSKLDFLVLGHPQQYNILCMISFLDTRLPFLTEFPIKRFSPDHLEGGFHKLRNRGTPTIYLKWFSWVLPVPIDLFSIPGVGNRRSWRRNFIFLIVFFNHISREFPDKNNYFGTGDFRLCAVLSVYSVCIVHTRIKRTPWYLGALIMSGKFKKYKSAKLANCRVESATEKTLDYCCSFIQTGTSHLDDNMLYANCVAEE</sequence>
<dbReference type="Proteomes" id="UP000475862">
    <property type="component" value="Unassembled WGS sequence"/>
</dbReference>
<dbReference type="EMBL" id="VYZN01000055">
    <property type="protein sequence ID" value="KAE9526185.1"/>
    <property type="molecule type" value="Genomic_DNA"/>
</dbReference>